<feature type="non-terminal residue" evidence="2">
    <location>
        <position position="1"/>
    </location>
</feature>
<evidence type="ECO:0000313" key="2">
    <source>
        <dbReference type="EMBL" id="JAP57566.1"/>
    </source>
</evidence>
<gene>
    <name evidence="2" type="ORF">TR117217</name>
</gene>
<name>A0A0X3QDM3_SCHSO</name>
<evidence type="ECO:0000256" key="1">
    <source>
        <dbReference type="SAM" id="Phobius"/>
    </source>
</evidence>
<protein>
    <submittedName>
        <fullName evidence="2">Uncharacterized protein</fullName>
    </submittedName>
</protein>
<dbReference type="AlphaFoldDB" id="A0A0X3QDM3"/>
<accession>A0A0X3QDM3</accession>
<proteinExistence type="predicted"/>
<feature type="transmembrane region" description="Helical" evidence="1">
    <location>
        <begin position="18"/>
        <end position="41"/>
    </location>
</feature>
<sequence>FENLQNFIQSSIIKAITFLYRSLILSSTANAAPLAFSAFFLTSVSFGFSFKCVSMVFSTQATIWICCMIWCDILSMSGPDSERQSEIGRSAFKTEDSKAEIGRPSVNFSGMPLVSEMF</sequence>
<keyword evidence="1" id="KW-1133">Transmembrane helix</keyword>
<keyword evidence="1" id="KW-0812">Transmembrane</keyword>
<reference evidence="2" key="1">
    <citation type="submission" date="2016-01" db="EMBL/GenBank/DDBJ databases">
        <title>Reference transcriptome for the parasite Schistocephalus solidus: insights into the molecular evolution of parasitism.</title>
        <authorList>
            <person name="Hebert F.O."/>
            <person name="Grambauer S."/>
            <person name="Barber I."/>
            <person name="Landry C.R."/>
            <person name="Aubin-Horth N."/>
        </authorList>
    </citation>
    <scope>NUCLEOTIDE SEQUENCE</scope>
</reference>
<keyword evidence="1" id="KW-0472">Membrane</keyword>
<dbReference type="EMBL" id="GEEE01005659">
    <property type="protein sequence ID" value="JAP57566.1"/>
    <property type="molecule type" value="Transcribed_RNA"/>
</dbReference>
<organism evidence="2">
    <name type="scientific">Schistocephalus solidus</name>
    <name type="common">Tapeworm</name>
    <dbReference type="NCBI Taxonomy" id="70667"/>
    <lineage>
        <taxon>Eukaryota</taxon>
        <taxon>Metazoa</taxon>
        <taxon>Spiralia</taxon>
        <taxon>Lophotrochozoa</taxon>
        <taxon>Platyhelminthes</taxon>
        <taxon>Cestoda</taxon>
        <taxon>Eucestoda</taxon>
        <taxon>Diphyllobothriidea</taxon>
        <taxon>Diphyllobothriidae</taxon>
        <taxon>Schistocephalus</taxon>
    </lineage>
</organism>